<evidence type="ECO:0000256" key="2">
    <source>
        <dbReference type="ARBA" id="ARBA00022475"/>
    </source>
</evidence>
<feature type="transmembrane region" description="Helical" evidence="6">
    <location>
        <begin position="648"/>
        <end position="670"/>
    </location>
</feature>
<feature type="transmembrane region" description="Helical" evidence="6">
    <location>
        <begin position="731"/>
        <end position="751"/>
    </location>
</feature>
<dbReference type="Pfam" id="PF12704">
    <property type="entry name" value="MacB_PCD"/>
    <property type="match status" value="1"/>
</dbReference>
<evidence type="ECO:0000313" key="10">
    <source>
        <dbReference type="Proteomes" id="UP001500101"/>
    </source>
</evidence>
<keyword evidence="10" id="KW-1185">Reference proteome</keyword>
<comment type="subcellular location">
    <subcellularLocation>
        <location evidence="1">Cell membrane</location>
        <topology evidence="1">Multi-pass membrane protein</topology>
    </subcellularLocation>
</comment>
<sequence length="768" mass="86615">MIVFKIVNYEFSVDQKHPNKELIYKLISNITFEGKASGFDGVPSSTWDYVQNNLPQVELTVPLFNMYYDGITIKKADDSKAEFSSDINIYATNKSYFELVPYTWLAGNKQAALNAPNQVVLTESRAKLYFPNVQPTDIIGREINYDDKVFAVSGVVKDLDYPSSFQGVEFIQVQDAQWKEESWSSSSSNNQLFIKLKDPNQLPIIKENLKLKLEEMTKVAWKDYDITGYFEPVNLSELHFHPNINNHTDKKIVYGMIGIGIFLLLLASINYINLSTALIPSRAKEIGIRKTLGQRNGRVTLEFISETFLITGTALLLSWPLSILFEHFFKDYFPGQINDYDYLGTTVIFLLLLILGITILSSLYPTYLSNKVQIIDVLKSNKTGKLSIGSISLRKALIVFQFVIAQLFVIATVVIGFQLKHLMSTDLGFDKQALITLDLPYKGVDGKKDPYSFKKLLLKHPEINSTSLGHFPLSSDHWGNNVEFASDTGIVKVNMPFKMVDDTYMETYGLKLMAGRALTLADTSTGIILNEKAISGLGFKSPQTALGQTVTVSGEQRQITGIVKNFHTKNLHMQLEAAAFLPSINRGSLGRIAIKLNSDPKSWNKAIETIQKEWQIFYPNSEFNYKFYDERIKNLYEQDYRFSNIINLSSIITILISCLGLIGLVTINTAQRTKEIGIRKVLGSTVSGILGLLSKDYIKLIFISIVVATPIAWWAMNKWLENFAFKINLSWWLFIVPAVVTIIIALFTMSLMSIKAAKANPVDSLRDE</sequence>
<keyword evidence="5 6" id="KW-0472">Membrane</keyword>
<keyword evidence="2" id="KW-1003">Cell membrane</keyword>
<feature type="transmembrane region" description="Helical" evidence="6">
    <location>
        <begin position="396"/>
        <end position="417"/>
    </location>
</feature>
<gene>
    <name evidence="9" type="ORF">GCM10022216_04200</name>
</gene>
<dbReference type="PANTHER" id="PTHR30572:SF18">
    <property type="entry name" value="ABC-TYPE MACROLIDE FAMILY EXPORT SYSTEM PERMEASE COMPONENT 2"/>
    <property type="match status" value="1"/>
</dbReference>
<dbReference type="PANTHER" id="PTHR30572">
    <property type="entry name" value="MEMBRANE COMPONENT OF TRANSPORTER-RELATED"/>
    <property type="match status" value="1"/>
</dbReference>
<evidence type="ECO:0000256" key="6">
    <source>
        <dbReference type="SAM" id="Phobius"/>
    </source>
</evidence>
<dbReference type="InterPro" id="IPR003838">
    <property type="entry name" value="ABC3_permease_C"/>
</dbReference>
<evidence type="ECO:0000256" key="1">
    <source>
        <dbReference type="ARBA" id="ARBA00004651"/>
    </source>
</evidence>
<feature type="transmembrane region" description="Helical" evidence="6">
    <location>
        <begin position="342"/>
        <end position="364"/>
    </location>
</feature>
<comment type="caution">
    <text evidence="9">The sequence shown here is derived from an EMBL/GenBank/DDBJ whole genome shotgun (WGS) entry which is preliminary data.</text>
</comment>
<feature type="domain" description="ABC3 transporter permease C-terminal" evidence="7">
    <location>
        <begin position="648"/>
        <end position="761"/>
    </location>
</feature>
<dbReference type="InterPro" id="IPR050250">
    <property type="entry name" value="Macrolide_Exporter_MacB"/>
</dbReference>
<evidence type="ECO:0000313" key="9">
    <source>
        <dbReference type="EMBL" id="GAA4132755.1"/>
    </source>
</evidence>
<dbReference type="InterPro" id="IPR025857">
    <property type="entry name" value="MacB_PCD"/>
</dbReference>
<dbReference type="EMBL" id="BAAAZI010000004">
    <property type="protein sequence ID" value="GAA4132755.1"/>
    <property type="molecule type" value="Genomic_DNA"/>
</dbReference>
<reference evidence="10" key="1">
    <citation type="journal article" date="2019" name="Int. J. Syst. Evol. Microbiol.">
        <title>The Global Catalogue of Microorganisms (GCM) 10K type strain sequencing project: providing services to taxonomists for standard genome sequencing and annotation.</title>
        <authorList>
            <consortium name="The Broad Institute Genomics Platform"/>
            <consortium name="The Broad Institute Genome Sequencing Center for Infectious Disease"/>
            <person name="Wu L."/>
            <person name="Ma J."/>
        </authorList>
    </citation>
    <scope>NUCLEOTIDE SEQUENCE [LARGE SCALE GENOMIC DNA]</scope>
    <source>
        <strain evidence="10">JCM 16704</strain>
    </source>
</reference>
<evidence type="ECO:0000259" key="7">
    <source>
        <dbReference type="Pfam" id="PF02687"/>
    </source>
</evidence>
<proteinExistence type="predicted"/>
<keyword evidence="3 6" id="KW-0812">Transmembrane</keyword>
<protein>
    <submittedName>
        <fullName evidence="9">ABC transporter permease</fullName>
    </submittedName>
</protein>
<keyword evidence="4 6" id="KW-1133">Transmembrane helix</keyword>
<feature type="domain" description="ABC3 transporter permease C-terminal" evidence="7">
    <location>
        <begin position="259"/>
        <end position="371"/>
    </location>
</feature>
<dbReference type="Proteomes" id="UP001500101">
    <property type="component" value="Unassembled WGS sequence"/>
</dbReference>
<accession>A0ABP7YBN2</accession>
<feature type="transmembrane region" description="Helical" evidence="6">
    <location>
        <begin position="299"/>
        <end position="322"/>
    </location>
</feature>
<dbReference type="Pfam" id="PF02687">
    <property type="entry name" value="FtsX"/>
    <property type="match status" value="2"/>
</dbReference>
<feature type="domain" description="MacB-like periplasmic core" evidence="8">
    <location>
        <begin position="39"/>
        <end position="209"/>
    </location>
</feature>
<evidence type="ECO:0000256" key="3">
    <source>
        <dbReference type="ARBA" id="ARBA00022692"/>
    </source>
</evidence>
<feature type="transmembrane region" description="Helical" evidence="6">
    <location>
        <begin position="252"/>
        <end position="279"/>
    </location>
</feature>
<feature type="transmembrane region" description="Helical" evidence="6">
    <location>
        <begin position="697"/>
        <end position="716"/>
    </location>
</feature>
<evidence type="ECO:0000256" key="5">
    <source>
        <dbReference type="ARBA" id="ARBA00023136"/>
    </source>
</evidence>
<evidence type="ECO:0000256" key="4">
    <source>
        <dbReference type="ARBA" id="ARBA00022989"/>
    </source>
</evidence>
<evidence type="ECO:0000259" key="8">
    <source>
        <dbReference type="Pfam" id="PF12704"/>
    </source>
</evidence>
<name>A0ABP7YBN2_9SPHI</name>
<organism evidence="9 10">
    <name type="scientific">Sphingobacterium kyonggiense</name>
    <dbReference type="NCBI Taxonomy" id="714075"/>
    <lineage>
        <taxon>Bacteria</taxon>
        <taxon>Pseudomonadati</taxon>
        <taxon>Bacteroidota</taxon>
        <taxon>Sphingobacteriia</taxon>
        <taxon>Sphingobacteriales</taxon>
        <taxon>Sphingobacteriaceae</taxon>
        <taxon>Sphingobacterium</taxon>
    </lineage>
</organism>